<dbReference type="InterPro" id="IPR036188">
    <property type="entry name" value="FAD/NAD-bd_sf"/>
</dbReference>
<dbReference type="Proteomes" id="UP000030747">
    <property type="component" value="Unassembled WGS sequence"/>
</dbReference>
<dbReference type="GO" id="GO:0050660">
    <property type="term" value="F:flavin adenine dinucleotide binding"/>
    <property type="evidence" value="ECO:0007669"/>
    <property type="project" value="InterPro"/>
</dbReference>
<evidence type="ECO:0000256" key="2">
    <source>
        <dbReference type="ARBA" id="ARBA00022630"/>
    </source>
</evidence>
<gene>
    <name evidence="5" type="ORF">ETH_00042875</name>
</gene>
<dbReference type="EMBL" id="HG677662">
    <property type="protein sequence ID" value="CDJ44801.1"/>
    <property type="molecule type" value="Genomic_DNA"/>
</dbReference>
<sequence>MSVIYPGGLSGAFPAAVQQQLLQSVPGLEAAVLLRLAYDVEYLVVKGSEVQQTLQTKNVEGLFVAGQVLGTTGAAAAAAAAAGAGLAAAGGWLVMLHSRSSSCCCCSFCCCSCCCQLAASLAAVAAAGLV</sequence>
<dbReference type="PANTHER" id="PTHR11806">
    <property type="entry name" value="GLUCOSE INHIBITED DIVISION PROTEIN A"/>
    <property type="match status" value="1"/>
</dbReference>
<evidence type="ECO:0000256" key="3">
    <source>
        <dbReference type="ARBA" id="ARBA00022827"/>
    </source>
</evidence>
<dbReference type="OrthoDB" id="3329at2759"/>
<proteinExistence type="predicted"/>
<keyword evidence="3" id="KW-0274">FAD</keyword>
<dbReference type="PANTHER" id="PTHR11806:SF0">
    <property type="entry name" value="PROTEIN MTO1 HOMOLOG, MITOCHONDRIAL"/>
    <property type="match status" value="1"/>
</dbReference>
<dbReference type="RefSeq" id="XP_013235549.1">
    <property type="nucleotide sequence ID" value="XM_013380095.1"/>
</dbReference>
<keyword evidence="6" id="KW-1185">Reference proteome</keyword>
<dbReference type="InterPro" id="IPR040131">
    <property type="entry name" value="MnmG_N"/>
</dbReference>
<dbReference type="GO" id="GO:0002098">
    <property type="term" value="P:tRNA wobble uridine modification"/>
    <property type="evidence" value="ECO:0007669"/>
    <property type="project" value="TreeGrafter"/>
</dbReference>
<keyword evidence="2" id="KW-0285">Flavoprotein</keyword>
<reference evidence="5" key="2">
    <citation type="submission" date="2013-10" db="EMBL/GenBank/DDBJ databases">
        <authorList>
            <person name="Aslett M."/>
        </authorList>
    </citation>
    <scope>NUCLEOTIDE SEQUENCE [LARGE SCALE GENOMIC DNA]</scope>
    <source>
        <strain evidence="5">Houghton</strain>
    </source>
</reference>
<feature type="domain" description="MnmG N-terminal" evidence="4">
    <location>
        <begin position="3"/>
        <end position="90"/>
    </location>
</feature>
<dbReference type="InterPro" id="IPR002218">
    <property type="entry name" value="MnmG-rel"/>
</dbReference>
<name>U6L3Q5_EIMTE</name>
<feature type="non-terminal residue" evidence="5">
    <location>
        <position position="130"/>
    </location>
</feature>
<dbReference type="VEuPathDB" id="ToxoDB:ETH2_1518800"/>
<protein>
    <submittedName>
        <fullName evidence="5">Rhizoctonia solani AG1-IB WGS project CAOJ00000000 data, isolate 7/3/14, contig 16258, related</fullName>
    </submittedName>
</protein>
<evidence type="ECO:0000259" key="4">
    <source>
        <dbReference type="Pfam" id="PF01134"/>
    </source>
</evidence>
<evidence type="ECO:0000313" key="5">
    <source>
        <dbReference type="EMBL" id="CDJ44801.1"/>
    </source>
</evidence>
<dbReference type="Gene3D" id="3.50.50.60">
    <property type="entry name" value="FAD/NAD(P)-binding domain"/>
    <property type="match status" value="1"/>
</dbReference>
<dbReference type="Pfam" id="PF01134">
    <property type="entry name" value="GIDA"/>
    <property type="match status" value="1"/>
</dbReference>
<dbReference type="VEuPathDB" id="ToxoDB:ETH_00042875"/>
<comment type="cofactor">
    <cofactor evidence="1">
        <name>FAD</name>
        <dbReference type="ChEBI" id="CHEBI:57692"/>
    </cofactor>
</comment>
<dbReference type="SUPFAM" id="SSF51905">
    <property type="entry name" value="FAD/NAD(P)-binding domain"/>
    <property type="match status" value="1"/>
</dbReference>
<dbReference type="GO" id="GO:0030488">
    <property type="term" value="P:tRNA methylation"/>
    <property type="evidence" value="ECO:0007669"/>
    <property type="project" value="TreeGrafter"/>
</dbReference>
<accession>U6L3Q5</accession>
<dbReference type="GeneID" id="25257614"/>
<evidence type="ECO:0000256" key="1">
    <source>
        <dbReference type="ARBA" id="ARBA00001974"/>
    </source>
</evidence>
<organism evidence="5 6">
    <name type="scientific">Eimeria tenella</name>
    <name type="common">Coccidian parasite</name>
    <dbReference type="NCBI Taxonomy" id="5802"/>
    <lineage>
        <taxon>Eukaryota</taxon>
        <taxon>Sar</taxon>
        <taxon>Alveolata</taxon>
        <taxon>Apicomplexa</taxon>
        <taxon>Conoidasida</taxon>
        <taxon>Coccidia</taxon>
        <taxon>Eucoccidiorida</taxon>
        <taxon>Eimeriorina</taxon>
        <taxon>Eimeriidae</taxon>
        <taxon>Eimeria</taxon>
    </lineage>
</organism>
<dbReference type="AlphaFoldDB" id="U6L3Q5"/>
<reference evidence="5" key="1">
    <citation type="submission" date="2013-10" db="EMBL/GenBank/DDBJ databases">
        <title>Genomic analysis of the causative agents of coccidiosis in chickens.</title>
        <authorList>
            <person name="Reid A.J."/>
            <person name="Blake D."/>
            <person name="Billington K."/>
            <person name="Browne H."/>
            <person name="Dunn M."/>
            <person name="Hung S."/>
            <person name="Kawahara F."/>
            <person name="Miranda-Saavedra D."/>
            <person name="Mourier T."/>
            <person name="Nagra H."/>
            <person name="Otto T.D."/>
            <person name="Rawlings N."/>
            <person name="Sanchez A."/>
            <person name="Sanders M."/>
            <person name="Subramaniam C."/>
            <person name="Tay Y."/>
            <person name="Dear P."/>
            <person name="Doerig C."/>
            <person name="Gruber A."/>
            <person name="Parkinson J."/>
            <person name="Shirley M."/>
            <person name="Wan K.L."/>
            <person name="Berriman M."/>
            <person name="Tomley F."/>
            <person name="Pain A."/>
        </authorList>
    </citation>
    <scope>NUCLEOTIDE SEQUENCE [LARGE SCALE GENOMIC DNA]</scope>
    <source>
        <strain evidence="5">Houghton</strain>
    </source>
</reference>
<evidence type="ECO:0000313" key="6">
    <source>
        <dbReference type="Proteomes" id="UP000030747"/>
    </source>
</evidence>